<dbReference type="Gene3D" id="3.10.129.10">
    <property type="entry name" value="Hotdog Thioesterase"/>
    <property type="match status" value="1"/>
</dbReference>
<dbReference type="InterPro" id="IPR029069">
    <property type="entry name" value="HotDog_dom_sf"/>
</dbReference>
<dbReference type="NCBIfam" id="TIGR01750">
    <property type="entry name" value="fabZ"/>
    <property type="match status" value="1"/>
</dbReference>
<dbReference type="GO" id="GO:0006633">
    <property type="term" value="P:fatty acid biosynthetic process"/>
    <property type="evidence" value="ECO:0007669"/>
    <property type="project" value="UniProtKB-UniRule"/>
</dbReference>
<dbReference type="Pfam" id="PF07977">
    <property type="entry name" value="FabA"/>
    <property type="match status" value="1"/>
</dbReference>
<comment type="function">
    <text evidence="7 8">Involved in unsaturated fatty acids biosynthesis. Catalyzes the dehydration of short chain beta-hydroxyacyl-ACPs and long chain saturated and unsaturated beta-hydroxyacyl-ACPs.</text>
</comment>
<protein>
    <recommendedName>
        <fullName evidence="8">3-hydroxyacyl-[acyl-carrier-protein] dehydratase FabZ</fullName>
        <ecNumber evidence="8">4.2.1.59</ecNumber>
    </recommendedName>
    <alternativeName>
        <fullName evidence="8">(3R)-hydroxymyristoyl-[acyl-carrier-protein] dehydratase</fullName>
        <shortName evidence="8">(3R)-hydroxymyristoyl-ACP dehydrase</shortName>
    </alternativeName>
    <alternativeName>
        <fullName evidence="8">Beta-hydroxyacyl-ACP dehydratase</fullName>
    </alternativeName>
</protein>
<keyword evidence="10" id="KW-1185">Reference proteome</keyword>
<evidence type="ECO:0000256" key="1">
    <source>
        <dbReference type="ARBA" id="ARBA00004496"/>
    </source>
</evidence>
<dbReference type="OrthoDB" id="9772788at2"/>
<proteinExistence type="inferred from homology"/>
<gene>
    <name evidence="8" type="primary">fabZ</name>
    <name evidence="9" type="ORF">EG19_05545</name>
</gene>
<dbReference type="InterPro" id="IPR010084">
    <property type="entry name" value="FabZ"/>
</dbReference>
<accession>A0A062XS44</accession>
<comment type="catalytic activity">
    <reaction evidence="8">
        <text>a (3R)-hydroxyacyl-[ACP] = a (2E)-enoyl-[ACP] + H2O</text>
        <dbReference type="Rhea" id="RHEA:13097"/>
        <dbReference type="Rhea" id="RHEA-COMP:9925"/>
        <dbReference type="Rhea" id="RHEA-COMP:9945"/>
        <dbReference type="ChEBI" id="CHEBI:15377"/>
        <dbReference type="ChEBI" id="CHEBI:78784"/>
        <dbReference type="ChEBI" id="CHEBI:78827"/>
        <dbReference type="EC" id="4.2.1.59"/>
    </reaction>
</comment>
<dbReference type="GO" id="GO:0019171">
    <property type="term" value="F:(3R)-hydroxyacyl-[acyl-carrier-protein] dehydratase activity"/>
    <property type="evidence" value="ECO:0007669"/>
    <property type="project" value="UniProtKB-EC"/>
</dbReference>
<evidence type="ECO:0000256" key="4">
    <source>
        <dbReference type="ARBA" id="ARBA00022556"/>
    </source>
</evidence>
<dbReference type="GO" id="GO:0016020">
    <property type="term" value="C:membrane"/>
    <property type="evidence" value="ECO:0007669"/>
    <property type="project" value="GOC"/>
</dbReference>
<dbReference type="InterPro" id="IPR013114">
    <property type="entry name" value="FabA_FabZ"/>
</dbReference>
<dbReference type="HAMAP" id="MF_00406">
    <property type="entry name" value="FabZ"/>
    <property type="match status" value="1"/>
</dbReference>
<keyword evidence="5 8" id="KW-0443">Lipid metabolism</keyword>
<organism evidence="9 10">
    <name type="scientific">Thermoanaerobaculum aquaticum</name>
    <dbReference type="NCBI Taxonomy" id="1312852"/>
    <lineage>
        <taxon>Bacteria</taxon>
        <taxon>Pseudomonadati</taxon>
        <taxon>Acidobacteriota</taxon>
        <taxon>Thermoanaerobaculia</taxon>
        <taxon>Thermoanaerobaculales</taxon>
        <taxon>Thermoanaerobaculaceae</taxon>
        <taxon>Thermoanaerobaculum</taxon>
    </lineage>
</organism>
<keyword evidence="4 8" id="KW-0441">Lipid A biosynthesis</keyword>
<feature type="active site" evidence="8">
    <location>
        <position position="47"/>
    </location>
</feature>
<evidence type="ECO:0000256" key="3">
    <source>
        <dbReference type="ARBA" id="ARBA00022516"/>
    </source>
</evidence>
<dbReference type="STRING" id="1312852.EG19_05545"/>
<comment type="similarity">
    <text evidence="8">Belongs to the thioester dehydratase family. FabZ subfamily.</text>
</comment>
<dbReference type="PANTHER" id="PTHR30272:SF1">
    <property type="entry name" value="3-HYDROXYACYL-[ACYL-CARRIER-PROTEIN] DEHYDRATASE"/>
    <property type="match status" value="1"/>
</dbReference>
<evidence type="ECO:0000256" key="5">
    <source>
        <dbReference type="ARBA" id="ARBA00023098"/>
    </source>
</evidence>
<sequence length="143" mass="16037">MLDIRAIMDILPHRYPFLLVDRVLAINEDSIVALKNVTYNEPFFQGHFPGAPVFPGVLLVEAMAQAGGVLMLRDIPDRQQKLIYFTGIDRCRFRRPVVPGDQVIFEVRVLKKRSRFAVLEGVAKVDGEVVAEAQLSSAMVDRG</sequence>
<dbReference type="RefSeq" id="WP_038049541.1">
    <property type="nucleotide sequence ID" value="NZ_JMFG01000020.1"/>
</dbReference>
<dbReference type="GO" id="GO:0009245">
    <property type="term" value="P:lipid A biosynthetic process"/>
    <property type="evidence" value="ECO:0007669"/>
    <property type="project" value="UniProtKB-UniRule"/>
</dbReference>
<dbReference type="AlphaFoldDB" id="A0A062XS44"/>
<keyword evidence="2 8" id="KW-0963">Cytoplasm</keyword>
<dbReference type="CDD" id="cd01288">
    <property type="entry name" value="FabZ"/>
    <property type="match status" value="1"/>
</dbReference>
<comment type="subcellular location">
    <subcellularLocation>
        <location evidence="1 8">Cytoplasm</location>
    </subcellularLocation>
</comment>
<dbReference type="Proteomes" id="UP000027284">
    <property type="component" value="Unassembled WGS sequence"/>
</dbReference>
<keyword evidence="6 8" id="KW-0456">Lyase</keyword>
<evidence type="ECO:0000256" key="8">
    <source>
        <dbReference type="HAMAP-Rule" id="MF_00406"/>
    </source>
</evidence>
<keyword evidence="3 8" id="KW-0444">Lipid biosynthesis</keyword>
<comment type="caution">
    <text evidence="9">The sequence shown here is derived from an EMBL/GenBank/DDBJ whole genome shotgun (WGS) entry which is preliminary data.</text>
</comment>
<dbReference type="EMBL" id="JMFG01000020">
    <property type="protein sequence ID" value="KDA53663.1"/>
    <property type="molecule type" value="Genomic_DNA"/>
</dbReference>
<dbReference type="PANTHER" id="PTHR30272">
    <property type="entry name" value="3-HYDROXYACYL-[ACYL-CARRIER-PROTEIN] DEHYDRATASE"/>
    <property type="match status" value="1"/>
</dbReference>
<evidence type="ECO:0000256" key="7">
    <source>
        <dbReference type="ARBA" id="ARBA00025049"/>
    </source>
</evidence>
<evidence type="ECO:0000313" key="10">
    <source>
        <dbReference type="Proteomes" id="UP000027284"/>
    </source>
</evidence>
<evidence type="ECO:0000256" key="6">
    <source>
        <dbReference type="ARBA" id="ARBA00023239"/>
    </source>
</evidence>
<dbReference type="SUPFAM" id="SSF54637">
    <property type="entry name" value="Thioesterase/thiol ester dehydrase-isomerase"/>
    <property type="match status" value="1"/>
</dbReference>
<reference evidence="9 10" key="1">
    <citation type="submission" date="2014-04" db="EMBL/GenBank/DDBJ databases">
        <title>The Genome Sequence of Thermoanaerobaculum aquaticum MP-01, The First Cultivated Group 23 Acidobacterium.</title>
        <authorList>
            <person name="Stamps B.W."/>
            <person name="Losey N.A."/>
            <person name="Lawson P.A."/>
            <person name="Stevenson B.S."/>
        </authorList>
    </citation>
    <scope>NUCLEOTIDE SEQUENCE [LARGE SCALE GENOMIC DNA]</scope>
    <source>
        <strain evidence="9 10">MP-01</strain>
    </source>
</reference>
<evidence type="ECO:0000313" key="9">
    <source>
        <dbReference type="EMBL" id="KDA53663.1"/>
    </source>
</evidence>
<dbReference type="NCBIfam" id="NF000582">
    <property type="entry name" value="PRK00006.1"/>
    <property type="match status" value="1"/>
</dbReference>
<dbReference type="GO" id="GO:0005737">
    <property type="term" value="C:cytoplasm"/>
    <property type="evidence" value="ECO:0007669"/>
    <property type="project" value="UniProtKB-SubCell"/>
</dbReference>
<dbReference type="EC" id="4.2.1.59" evidence="8"/>
<name>A0A062XS44_9BACT</name>
<evidence type="ECO:0000256" key="2">
    <source>
        <dbReference type="ARBA" id="ARBA00022490"/>
    </source>
</evidence>
<dbReference type="FunFam" id="3.10.129.10:FF:000001">
    <property type="entry name" value="3-hydroxyacyl-[acyl-carrier-protein] dehydratase FabZ"/>
    <property type="match status" value="1"/>
</dbReference>